<protein>
    <recommendedName>
        <fullName evidence="3">DUF1799 domain-containing protein</fullName>
    </recommendedName>
</protein>
<evidence type="ECO:0000313" key="2">
    <source>
        <dbReference type="Proteomes" id="UP000193862"/>
    </source>
</evidence>
<gene>
    <name evidence="1" type="ORF">AQS8620_01418</name>
</gene>
<name>A0A1Y5SHZ2_9RHOB</name>
<reference evidence="1 2" key="1">
    <citation type="submission" date="2017-03" db="EMBL/GenBank/DDBJ databases">
        <authorList>
            <person name="Afonso C.L."/>
            <person name="Miller P.J."/>
            <person name="Scott M.A."/>
            <person name="Spackman E."/>
            <person name="Goraichik I."/>
            <person name="Dimitrov K.M."/>
            <person name="Suarez D.L."/>
            <person name="Swayne D.E."/>
        </authorList>
    </citation>
    <scope>NUCLEOTIDE SEQUENCE [LARGE SCALE GENOMIC DNA]</scope>
    <source>
        <strain evidence="1 2">CECT 8620</strain>
    </source>
</reference>
<evidence type="ECO:0000313" key="1">
    <source>
        <dbReference type="EMBL" id="SLN38062.1"/>
    </source>
</evidence>
<dbReference type="InterPro" id="IPR014915">
    <property type="entry name" value="Phage_TLS_TfmB"/>
</dbReference>
<dbReference type="RefSeq" id="WP_234990401.1">
    <property type="nucleotide sequence ID" value="NZ_FWFS01000004.1"/>
</dbReference>
<dbReference type="Proteomes" id="UP000193862">
    <property type="component" value="Unassembled WGS sequence"/>
</dbReference>
<keyword evidence="2" id="KW-1185">Reference proteome</keyword>
<dbReference type="AlphaFoldDB" id="A0A1Y5SHZ2"/>
<sequence>MGAQIAPGDMPPSTVSEEFEVMPANWKSVCAFLDCQTQWAAVATFAGVIWLGLDYQAVDVVLRRHDLDNAVFADIQAMERAALDVFAEVAR</sequence>
<proteinExistence type="predicted"/>
<dbReference type="Pfam" id="PF08809">
    <property type="entry name" value="DUF1799"/>
    <property type="match status" value="1"/>
</dbReference>
<accession>A0A1Y5SHZ2</accession>
<dbReference type="EMBL" id="FWFS01000004">
    <property type="protein sequence ID" value="SLN38062.1"/>
    <property type="molecule type" value="Genomic_DNA"/>
</dbReference>
<organism evidence="1 2">
    <name type="scientific">Aquimixticola soesokkakensis</name>
    <dbReference type="NCBI Taxonomy" id="1519096"/>
    <lineage>
        <taxon>Bacteria</taxon>
        <taxon>Pseudomonadati</taxon>
        <taxon>Pseudomonadota</taxon>
        <taxon>Alphaproteobacteria</taxon>
        <taxon>Rhodobacterales</taxon>
        <taxon>Paracoccaceae</taxon>
        <taxon>Aquimixticola</taxon>
    </lineage>
</organism>
<evidence type="ECO:0008006" key="3">
    <source>
        <dbReference type="Google" id="ProtNLM"/>
    </source>
</evidence>